<name>A0A4Z0PK21_9BACT</name>
<dbReference type="EMBL" id="SRLD01000023">
    <property type="protein sequence ID" value="TGE15409.1"/>
    <property type="molecule type" value="Genomic_DNA"/>
</dbReference>
<protein>
    <submittedName>
        <fullName evidence="1">Uncharacterized protein</fullName>
    </submittedName>
</protein>
<gene>
    <name evidence="1" type="ORF">E5J99_12460</name>
</gene>
<reference evidence="1 2" key="1">
    <citation type="submission" date="2019-04" db="EMBL/GenBank/DDBJ databases">
        <authorList>
            <person name="Feng G."/>
            <person name="Zhang J."/>
            <person name="Zhu H."/>
        </authorList>
    </citation>
    <scope>NUCLEOTIDE SEQUENCE [LARGE SCALE GENOMIC DNA]</scope>
    <source>
        <strain evidence="1 2">JCM 17223</strain>
    </source>
</reference>
<dbReference type="Proteomes" id="UP000297739">
    <property type="component" value="Unassembled WGS sequence"/>
</dbReference>
<sequence>MTNLAGRAHQLLLLLWGLLLTQVSQGQDLIQVRDSFGIRAYVVDITPQEIRYRFTDDTLASVRAVSVSRVRFVQFATGPLQPFPLPNGELPAFLQRPASVVALAPRSIAVVPAVAARPAVAPASTVYRPMRAPGLHHLWRLEVGLVTTMGSAPASFGLRGAAEWPVYATKDLTRSLHLGMLLLAHRPPQPTVDSLRPAALLAESHVLPFLTASWRQRLGSGVYVVGRLGLSPGRVVRTPAYDPFERKLRYDNLFFGGGSQLLGLSVAVPFSRIRPCFGLVLGAELYRSAFTADAARYRQHMRQLSLGFTF</sequence>
<accession>A0A4Z0PK21</accession>
<organism evidence="1 2">
    <name type="scientific">Hymenobacter elongatus</name>
    <dbReference type="NCBI Taxonomy" id="877208"/>
    <lineage>
        <taxon>Bacteria</taxon>
        <taxon>Pseudomonadati</taxon>
        <taxon>Bacteroidota</taxon>
        <taxon>Cytophagia</taxon>
        <taxon>Cytophagales</taxon>
        <taxon>Hymenobacteraceae</taxon>
        <taxon>Hymenobacter</taxon>
    </lineage>
</organism>
<comment type="caution">
    <text evidence="1">The sequence shown here is derived from an EMBL/GenBank/DDBJ whole genome shotgun (WGS) entry which is preliminary data.</text>
</comment>
<keyword evidence="2" id="KW-1185">Reference proteome</keyword>
<proteinExistence type="predicted"/>
<evidence type="ECO:0000313" key="1">
    <source>
        <dbReference type="EMBL" id="TGE15409.1"/>
    </source>
</evidence>
<dbReference type="RefSeq" id="WP_135498137.1">
    <property type="nucleotide sequence ID" value="NZ_SRLD01000023.1"/>
</dbReference>
<evidence type="ECO:0000313" key="2">
    <source>
        <dbReference type="Proteomes" id="UP000297739"/>
    </source>
</evidence>
<dbReference type="AlphaFoldDB" id="A0A4Z0PK21"/>